<evidence type="ECO:0000313" key="2">
    <source>
        <dbReference type="Proteomes" id="UP000243719"/>
    </source>
</evidence>
<dbReference type="InterPro" id="IPR022798">
    <property type="entry name" value="BcsD_bac"/>
</dbReference>
<dbReference type="GO" id="GO:0030244">
    <property type="term" value="P:cellulose biosynthetic process"/>
    <property type="evidence" value="ECO:0007669"/>
    <property type="project" value="InterPro"/>
</dbReference>
<dbReference type="EMBL" id="FNLO01000003">
    <property type="protein sequence ID" value="SDV47845.1"/>
    <property type="molecule type" value="Genomic_DNA"/>
</dbReference>
<proteinExistence type="predicted"/>
<dbReference type="Proteomes" id="UP000243719">
    <property type="component" value="Unassembled WGS sequence"/>
</dbReference>
<reference evidence="2" key="1">
    <citation type="submission" date="2016-09" db="EMBL/GenBank/DDBJ databases">
        <authorList>
            <person name="Varghese N."/>
            <person name="Submissions S."/>
        </authorList>
    </citation>
    <scope>NUCLEOTIDE SEQUENCE [LARGE SCALE GENOMIC DNA]</scope>
    <source>
        <strain evidence="2">JS23</strain>
    </source>
</reference>
<name>A0A1H2PML4_9BURK</name>
<organism evidence="1 2">
    <name type="scientific">Chitinasiproducens palmae</name>
    <dbReference type="NCBI Taxonomy" id="1770053"/>
    <lineage>
        <taxon>Bacteria</taxon>
        <taxon>Pseudomonadati</taxon>
        <taxon>Pseudomonadota</taxon>
        <taxon>Betaproteobacteria</taxon>
        <taxon>Burkholderiales</taxon>
        <taxon>Burkholderiaceae</taxon>
        <taxon>Chitinasiproducens</taxon>
    </lineage>
</organism>
<dbReference type="PRINTS" id="PR01442">
    <property type="entry name" value="CELLSNTHASED"/>
</dbReference>
<keyword evidence="2" id="KW-1185">Reference proteome</keyword>
<dbReference type="Pfam" id="PF03500">
    <property type="entry name" value="Cellsynth_D"/>
    <property type="match status" value="1"/>
</dbReference>
<evidence type="ECO:0000313" key="1">
    <source>
        <dbReference type="EMBL" id="SDV47845.1"/>
    </source>
</evidence>
<dbReference type="AlphaFoldDB" id="A0A1H2PML4"/>
<dbReference type="STRING" id="1770053.SAMN05216551_103342"/>
<gene>
    <name evidence="1" type="ORF">SAMN05216551_103342</name>
</gene>
<dbReference type="Gene3D" id="3.30.70.2590">
    <property type="match status" value="1"/>
</dbReference>
<dbReference type="InterPro" id="IPR038470">
    <property type="entry name" value="Cellsynth_D_sf"/>
</dbReference>
<protein>
    <submittedName>
        <fullName evidence="1">Cellulose synthase subunit D</fullName>
    </submittedName>
</protein>
<accession>A0A1H2PML4</accession>
<sequence length="151" mass="17083">MEQEKAKLDYYAEQQCSMQWRGFLGALADEMNEQLPVEDLRSLWRRIGERFAARAPLGDCQTIEDLQAAINTVWVRLGWGWASIGDQGDALTISHFCAPLRHAFGPDSANWSAAYLEGVYQTWFSALGVDASLRVRQVSDDLDNLVFRLAR</sequence>
<dbReference type="RefSeq" id="WP_170845065.1">
    <property type="nucleotide sequence ID" value="NZ_FNLO01000003.1"/>
</dbReference>